<feature type="transmembrane region" description="Helical" evidence="4">
    <location>
        <begin position="270"/>
        <end position="289"/>
    </location>
</feature>
<feature type="transmembrane region" description="Helical" evidence="4">
    <location>
        <begin position="241"/>
        <end position="258"/>
    </location>
</feature>
<name>L9X9S4_9EURY</name>
<comment type="caution">
    <text evidence="5">The sequence shown here is derived from an EMBL/GenBank/DDBJ whole genome shotgun (WGS) entry which is preliminary data.</text>
</comment>
<evidence type="ECO:0000313" key="6">
    <source>
        <dbReference type="Proteomes" id="UP000011602"/>
    </source>
</evidence>
<evidence type="ECO:0000256" key="4">
    <source>
        <dbReference type="SAM" id="Phobius"/>
    </source>
</evidence>
<accession>L9X9S4</accession>
<organism evidence="5 6">
    <name type="scientific">Natronolimnohabitans innermongolicus JCM 12255</name>
    <dbReference type="NCBI Taxonomy" id="1227499"/>
    <lineage>
        <taxon>Archaea</taxon>
        <taxon>Methanobacteriati</taxon>
        <taxon>Methanobacteriota</taxon>
        <taxon>Stenosarchaea group</taxon>
        <taxon>Halobacteria</taxon>
        <taxon>Halobacteriales</taxon>
        <taxon>Natrialbaceae</taxon>
        <taxon>Natronolimnohabitans</taxon>
    </lineage>
</organism>
<feature type="transmembrane region" description="Helical" evidence="4">
    <location>
        <begin position="210"/>
        <end position="229"/>
    </location>
</feature>
<keyword evidence="4" id="KW-0472">Membrane</keyword>
<feature type="transmembrane region" description="Helical" evidence="4">
    <location>
        <begin position="179"/>
        <end position="198"/>
    </location>
</feature>
<evidence type="ECO:0000256" key="2">
    <source>
        <dbReference type="ARBA" id="ARBA00023002"/>
    </source>
</evidence>
<keyword evidence="4" id="KW-0812">Transmembrane</keyword>
<keyword evidence="6" id="KW-1185">Reference proteome</keyword>
<evidence type="ECO:0000256" key="1">
    <source>
        <dbReference type="ARBA" id="ARBA00022723"/>
    </source>
</evidence>
<feature type="transmembrane region" description="Helical" evidence="4">
    <location>
        <begin position="115"/>
        <end position="132"/>
    </location>
</feature>
<dbReference type="Proteomes" id="UP000011602">
    <property type="component" value="Unassembled WGS sequence"/>
</dbReference>
<evidence type="ECO:0000313" key="5">
    <source>
        <dbReference type="EMBL" id="ELY57388.1"/>
    </source>
</evidence>
<dbReference type="PANTHER" id="PTHR35457:SF1">
    <property type="entry name" value="HEME A SYNTHASE"/>
    <property type="match status" value="1"/>
</dbReference>
<feature type="transmembrane region" description="Helical" evidence="4">
    <location>
        <begin position="85"/>
        <end position="103"/>
    </location>
</feature>
<gene>
    <name evidence="5" type="ORF">C493_07881</name>
</gene>
<reference evidence="5 6" key="1">
    <citation type="journal article" date="2014" name="PLoS Genet.">
        <title>Phylogenetically driven sequencing of extremely halophilic archaea reveals strategies for static and dynamic osmo-response.</title>
        <authorList>
            <person name="Becker E.A."/>
            <person name="Seitzer P.M."/>
            <person name="Tritt A."/>
            <person name="Larsen D."/>
            <person name="Krusor M."/>
            <person name="Yao A.I."/>
            <person name="Wu D."/>
            <person name="Madern D."/>
            <person name="Eisen J.A."/>
            <person name="Darling A.E."/>
            <person name="Facciotti M.T."/>
        </authorList>
    </citation>
    <scope>NUCLEOTIDE SEQUENCE [LARGE SCALE GENOMIC DNA]</scope>
    <source>
        <strain evidence="5 6">JCM 12255</strain>
    </source>
</reference>
<keyword evidence="4" id="KW-1133">Transmembrane helix</keyword>
<feature type="transmembrane region" description="Helical" evidence="4">
    <location>
        <begin position="28"/>
        <end position="49"/>
    </location>
</feature>
<dbReference type="InterPro" id="IPR050450">
    <property type="entry name" value="COX15/CtaA_HemeA_synthase"/>
</dbReference>
<dbReference type="GO" id="GO:0016491">
    <property type="term" value="F:oxidoreductase activity"/>
    <property type="evidence" value="ECO:0007669"/>
    <property type="project" value="UniProtKB-KW"/>
</dbReference>
<keyword evidence="3" id="KW-0408">Iron</keyword>
<dbReference type="AlphaFoldDB" id="L9X9S4"/>
<dbReference type="GO" id="GO:0046872">
    <property type="term" value="F:metal ion binding"/>
    <property type="evidence" value="ECO:0007669"/>
    <property type="project" value="UniProtKB-KW"/>
</dbReference>
<dbReference type="EMBL" id="AOHZ01000041">
    <property type="protein sequence ID" value="ELY57388.1"/>
    <property type="molecule type" value="Genomic_DNA"/>
</dbReference>
<feature type="transmembrane region" description="Helical" evidence="4">
    <location>
        <begin position="144"/>
        <end position="167"/>
    </location>
</feature>
<keyword evidence="2" id="KW-0560">Oxidoreductase</keyword>
<evidence type="ECO:0000256" key="3">
    <source>
        <dbReference type="ARBA" id="ARBA00023004"/>
    </source>
</evidence>
<proteinExistence type="predicted"/>
<dbReference type="eggNOG" id="arCOG03103">
    <property type="taxonomic scope" value="Archaea"/>
</dbReference>
<protein>
    <submittedName>
        <fullName evidence="5">Cytochrome oxidase assembly</fullName>
    </submittedName>
</protein>
<keyword evidence="1" id="KW-0479">Metal-binding</keyword>
<dbReference type="PATRIC" id="fig|1227499.3.peg.1589"/>
<dbReference type="STRING" id="1227499.C493_07881"/>
<sequence>MVLTLARTPVSTDSQTSRPVVRPLIERFGFHHLLATTLVLVAATILLGVAAKATGSGLACEANWPQCDAGPYNLLPANIPSFYEWFHRFVAMFAGFAIIGTALASIRLPDVDRRVVALVVAGMILTPIQVVLGRETVTQYTMNILSLHFWTAVLIFALFVVATVLVWGPRLTATHVSGALGLGLLSLPFHVALSPLVVGDITSYSPSVQMAQYGVTLALLTAVIVAPMVGHRRFASGRLTALLSGSTVMAMAVIFLGRRAVMTFNPALDYLYVIAAGVLFATFAVALYLTRRAAGASERAR</sequence>
<dbReference type="PANTHER" id="PTHR35457">
    <property type="entry name" value="HEME A SYNTHASE"/>
    <property type="match status" value="1"/>
</dbReference>